<evidence type="ECO:0008006" key="3">
    <source>
        <dbReference type="Google" id="ProtNLM"/>
    </source>
</evidence>
<gene>
    <name evidence="1" type="primary">PARPA_00877.1 scaffold 1169</name>
</gene>
<accession>A0A0B7MNZ9</accession>
<evidence type="ECO:0000313" key="2">
    <source>
        <dbReference type="Proteomes" id="UP000054107"/>
    </source>
</evidence>
<protein>
    <recommendedName>
        <fullName evidence="3">Reverse transcriptase zinc-binding domain-containing protein</fullName>
    </recommendedName>
</protein>
<sequence>MNEHRTEFHQLPLLLPPARRSFTKTRRTNTIDMIYKTMDLIPRDYDSAHINPGTGLRLPLSTILYTSANSNYKYPTKFSQMSVADVFQLHPTLHFLHWKDPADPSLLVWKRAPRQLIIGLERGHIHLQPFFLPLCHPASSTVHPSTSFSFRPFVAKLQVPMLFDNPTAGCSSRAFRQACSSIVAPPHLTAIDPTAWAFFWSLTLTMVQRNVLYRYINTCIPHQSFLHHIFPLIHLSPDCIVCSSSVDSVDHFLFTCAPKAMLWQNIITEFLWPTVDIRDIQAALLSLDFYSIRYSQKPQAPSHLIVMLTLANIWKAHYRLVFNQ</sequence>
<dbReference type="Proteomes" id="UP000054107">
    <property type="component" value="Unassembled WGS sequence"/>
</dbReference>
<name>A0A0B7MNZ9_9FUNG</name>
<keyword evidence="2" id="KW-1185">Reference proteome</keyword>
<proteinExistence type="predicted"/>
<evidence type="ECO:0000313" key="1">
    <source>
        <dbReference type="EMBL" id="CEP07581.1"/>
    </source>
</evidence>
<dbReference type="OrthoDB" id="10387230at2759"/>
<organism evidence="1 2">
    <name type="scientific">Parasitella parasitica</name>
    <dbReference type="NCBI Taxonomy" id="35722"/>
    <lineage>
        <taxon>Eukaryota</taxon>
        <taxon>Fungi</taxon>
        <taxon>Fungi incertae sedis</taxon>
        <taxon>Mucoromycota</taxon>
        <taxon>Mucoromycotina</taxon>
        <taxon>Mucoromycetes</taxon>
        <taxon>Mucorales</taxon>
        <taxon>Mucorineae</taxon>
        <taxon>Mucoraceae</taxon>
        <taxon>Parasitella</taxon>
    </lineage>
</organism>
<feature type="non-terminal residue" evidence="1">
    <location>
        <position position="324"/>
    </location>
</feature>
<dbReference type="AlphaFoldDB" id="A0A0B7MNZ9"/>
<reference evidence="1 2" key="1">
    <citation type="submission" date="2014-09" db="EMBL/GenBank/DDBJ databases">
        <authorList>
            <person name="Ellenberger Sabrina"/>
        </authorList>
    </citation>
    <scope>NUCLEOTIDE SEQUENCE [LARGE SCALE GENOMIC DNA]</scope>
    <source>
        <strain evidence="1 2">CBS 412.66</strain>
    </source>
</reference>
<dbReference type="EMBL" id="LN719306">
    <property type="protein sequence ID" value="CEP07581.1"/>
    <property type="molecule type" value="Genomic_DNA"/>
</dbReference>